<dbReference type="Gene3D" id="1.20.1270.170">
    <property type="match status" value="1"/>
</dbReference>
<evidence type="ECO:0000256" key="7">
    <source>
        <dbReference type="ARBA" id="ARBA00022777"/>
    </source>
</evidence>
<evidence type="ECO:0000256" key="3">
    <source>
        <dbReference type="ARBA" id="ARBA00022553"/>
    </source>
</evidence>
<feature type="binding site" evidence="11">
    <location>
        <position position="218"/>
    </location>
    <ligand>
        <name>Mg(2+)</name>
        <dbReference type="ChEBI" id="CHEBI:18420"/>
    </ligand>
</feature>
<feature type="site" description="ATP" evidence="11">
    <location>
        <position position="36"/>
    </location>
</feature>
<evidence type="ECO:0000256" key="9">
    <source>
        <dbReference type="ARBA" id="ARBA00022842"/>
    </source>
</evidence>
<dbReference type="RefSeq" id="WP_345315315.1">
    <property type="nucleotide sequence ID" value="NZ_BAABLF010000004.1"/>
</dbReference>
<dbReference type="NCBIfam" id="NF008738">
    <property type="entry name" value="PRK11768.1"/>
    <property type="match status" value="1"/>
</dbReference>
<dbReference type="EC" id="2.7.11.1" evidence="11"/>
<keyword evidence="2 11" id="KW-0723">Serine/threonine-protein kinase</keyword>
<dbReference type="HAMAP" id="MF_01497">
    <property type="entry name" value="SrkA_kinase"/>
    <property type="match status" value="1"/>
</dbReference>
<dbReference type="Pfam" id="PF01636">
    <property type="entry name" value="APH"/>
    <property type="match status" value="1"/>
</dbReference>
<comment type="catalytic activity">
    <reaction evidence="11">
        <text>L-seryl-[protein] + ATP = O-phospho-L-seryl-[protein] + ADP + H(+)</text>
        <dbReference type="Rhea" id="RHEA:17989"/>
        <dbReference type="Rhea" id="RHEA-COMP:9863"/>
        <dbReference type="Rhea" id="RHEA-COMP:11604"/>
        <dbReference type="ChEBI" id="CHEBI:15378"/>
        <dbReference type="ChEBI" id="CHEBI:29999"/>
        <dbReference type="ChEBI" id="CHEBI:30616"/>
        <dbReference type="ChEBI" id="CHEBI:83421"/>
        <dbReference type="ChEBI" id="CHEBI:456216"/>
        <dbReference type="EC" id="2.7.11.1"/>
    </reaction>
</comment>
<evidence type="ECO:0000256" key="1">
    <source>
        <dbReference type="ARBA" id="ARBA00022490"/>
    </source>
</evidence>
<evidence type="ECO:0000256" key="5">
    <source>
        <dbReference type="ARBA" id="ARBA00022723"/>
    </source>
</evidence>
<protein>
    <recommendedName>
        <fullName evidence="11">Stress response kinase A</fullName>
        <ecNumber evidence="11">2.7.11.1</ecNumber>
    </recommendedName>
    <alternativeName>
        <fullName evidence="11">Serine/threonine-protein kinase SrkA</fullName>
    </alternativeName>
</protein>
<evidence type="ECO:0000313" key="13">
    <source>
        <dbReference type="EMBL" id="GAA5186935.1"/>
    </source>
</evidence>
<accession>A0ABP9RTJ9</accession>
<dbReference type="Gene3D" id="1.10.510.10">
    <property type="entry name" value="Transferase(Phosphotransferase) domain 1"/>
    <property type="match status" value="1"/>
</dbReference>
<dbReference type="InterPro" id="IPR011009">
    <property type="entry name" value="Kinase-like_dom_sf"/>
</dbReference>
<keyword evidence="5 11" id="KW-0479">Metal-binding</keyword>
<sequence length="331" mass="38040">MTEAKFDFQSLTPDLVLDAVESLGVYPETGLLALNSYENRVYQFRAEDGRRYVTKFYRPQRWSDAQIREEHQFSRELDEAEVPVAAPIAMEGETLFQHQGYRFALWHSVGGREFEVDNLDQLDGVGRFLGRLHQEGRKQAFLHRPTLGVEEFGFQARTVLATQAGLSGYIETNLLTLVDQLLERIAPVLAGDHRLLRLHGDMHPGNILWRDESPSFVDLDDARMGPAIQDLWMMLSGDRANQRLQLDILMEGYETFSSLDPGELALIEPLRSLRMINYLAWLTKRWQDPAFPRNFPWFGTDKFWEEQILALREQLAALDEAPLSLSPGMGW</sequence>
<evidence type="ECO:0000256" key="6">
    <source>
        <dbReference type="ARBA" id="ARBA00022741"/>
    </source>
</evidence>
<feature type="domain" description="Aminoglycoside phosphotransferase" evidence="12">
    <location>
        <begin position="36"/>
        <end position="259"/>
    </location>
</feature>
<evidence type="ECO:0000313" key="14">
    <source>
        <dbReference type="Proteomes" id="UP001501600"/>
    </source>
</evidence>
<comment type="caution">
    <text evidence="13">The sequence shown here is derived from an EMBL/GenBank/DDBJ whole genome shotgun (WGS) entry which is preliminary data.</text>
</comment>
<name>A0ABP9RTJ9_9GAMM</name>
<evidence type="ECO:0000256" key="10">
    <source>
        <dbReference type="ARBA" id="ARBA00023016"/>
    </source>
</evidence>
<evidence type="ECO:0000259" key="12">
    <source>
        <dbReference type="Pfam" id="PF01636"/>
    </source>
</evidence>
<comment type="cofactor">
    <cofactor evidence="11">
        <name>Mg(2+)</name>
        <dbReference type="ChEBI" id="CHEBI:18420"/>
    </cofactor>
</comment>
<keyword evidence="14" id="KW-1185">Reference proteome</keyword>
<keyword evidence="4 11" id="KW-0808">Transferase</keyword>
<feature type="active site" evidence="11">
    <location>
        <position position="218"/>
    </location>
</feature>
<keyword evidence="6 11" id="KW-0547">Nucleotide-binding</keyword>
<dbReference type="EMBL" id="BAABLF010000004">
    <property type="protein sequence ID" value="GAA5186935.1"/>
    <property type="molecule type" value="Genomic_DNA"/>
</dbReference>
<keyword evidence="8 11" id="KW-0067">ATP-binding</keyword>
<comment type="similarity">
    <text evidence="11">Belongs to the SrkA/RdoA protein kinase family.</text>
</comment>
<evidence type="ECO:0000256" key="4">
    <source>
        <dbReference type="ARBA" id="ARBA00022679"/>
    </source>
</evidence>
<feature type="active site" description="Proton acceptor" evidence="11">
    <location>
        <position position="201"/>
    </location>
</feature>
<evidence type="ECO:0000256" key="2">
    <source>
        <dbReference type="ARBA" id="ARBA00022527"/>
    </source>
</evidence>
<dbReference type="GO" id="GO:0004674">
    <property type="term" value="F:protein serine/threonine kinase activity"/>
    <property type="evidence" value="ECO:0007669"/>
    <property type="project" value="UniProtKB-KW"/>
</dbReference>
<comment type="subcellular location">
    <subcellularLocation>
        <location evidence="11">Cytoplasm</location>
    </subcellularLocation>
</comment>
<feature type="binding site" evidence="11">
    <location>
        <position position="206"/>
    </location>
    <ligand>
        <name>Mg(2+)</name>
        <dbReference type="ChEBI" id="CHEBI:18420"/>
    </ligand>
</feature>
<dbReference type="PANTHER" id="PTHR39573">
    <property type="entry name" value="STRESS RESPONSE KINASE A"/>
    <property type="match status" value="1"/>
</dbReference>
<dbReference type="InterPro" id="IPR032882">
    <property type="entry name" value="SrkA/RdoA"/>
</dbReference>
<keyword evidence="3 11" id="KW-0597">Phosphoprotein</keyword>
<gene>
    <name evidence="11" type="primary">srkA</name>
    <name evidence="13" type="ORF">GCM10025772_03490</name>
</gene>
<evidence type="ECO:0000256" key="11">
    <source>
        <dbReference type="HAMAP-Rule" id="MF_01497"/>
    </source>
</evidence>
<comment type="function">
    <text evidence="11">A protein kinase that phosphorylates Ser and Thr residues. Probably acts to suppress the effects of stress linked to accumulation of reactive oxygen species. Probably involved in the extracytoplasmic stress response.</text>
</comment>
<reference evidence="14" key="1">
    <citation type="journal article" date="2019" name="Int. J. Syst. Evol. Microbiol.">
        <title>The Global Catalogue of Microorganisms (GCM) 10K type strain sequencing project: providing services to taxonomists for standard genome sequencing and annotation.</title>
        <authorList>
            <consortium name="The Broad Institute Genomics Platform"/>
            <consortium name="The Broad Institute Genome Sequencing Center for Infectious Disease"/>
            <person name="Wu L."/>
            <person name="Ma J."/>
        </authorList>
    </citation>
    <scope>NUCLEOTIDE SEQUENCE [LARGE SCALE GENOMIC DNA]</scope>
    <source>
        <strain evidence="14">JCM 18720</strain>
    </source>
</reference>
<dbReference type="InterPro" id="IPR002575">
    <property type="entry name" value="Aminoglycoside_PTrfase"/>
</dbReference>
<keyword evidence="10 11" id="KW-0346">Stress response</keyword>
<evidence type="ECO:0000256" key="8">
    <source>
        <dbReference type="ARBA" id="ARBA00022840"/>
    </source>
</evidence>
<keyword evidence="9 11" id="KW-0460">Magnesium</keyword>
<keyword evidence="1 11" id="KW-0963">Cytoplasm</keyword>
<comment type="catalytic activity">
    <reaction evidence="11">
        <text>L-threonyl-[protein] + ATP = O-phospho-L-threonyl-[protein] + ADP + H(+)</text>
        <dbReference type="Rhea" id="RHEA:46608"/>
        <dbReference type="Rhea" id="RHEA-COMP:11060"/>
        <dbReference type="Rhea" id="RHEA-COMP:11605"/>
        <dbReference type="ChEBI" id="CHEBI:15378"/>
        <dbReference type="ChEBI" id="CHEBI:30013"/>
        <dbReference type="ChEBI" id="CHEBI:30616"/>
        <dbReference type="ChEBI" id="CHEBI:61977"/>
        <dbReference type="ChEBI" id="CHEBI:456216"/>
        <dbReference type="EC" id="2.7.11.1"/>
    </reaction>
</comment>
<comment type="subunit">
    <text evidence="11">Monomer.</text>
</comment>
<dbReference type="Proteomes" id="UP001501600">
    <property type="component" value="Unassembled WGS sequence"/>
</dbReference>
<dbReference type="SUPFAM" id="SSF56112">
    <property type="entry name" value="Protein kinase-like (PK-like)"/>
    <property type="match status" value="1"/>
</dbReference>
<dbReference type="PANTHER" id="PTHR39573:SF1">
    <property type="entry name" value="STRESS RESPONSE KINASE A"/>
    <property type="match status" value="1"/>
</dbReference>
<organism evidence="13 14">
    <name type="scientific">Ferrimonas gelatinilytica</name>
    <dbReference type="NCBI Taxonomy" id="1255257"/>
    <lineage>
        <taxon>Bacteria</taxon>
        <taxon>Pseudomonadati</taxon>
        <taxon>Pseudomonadota</taxon>
        <taxon>Gammaproteobacteria</taxon>
        <taxon>Alteromonadales</taxon>
        <taxon>Ferrimonadaceae</taxon>
        <taxon>Ferrimonas</taxon>
    </lineage>
</organism>
<dbReference type="Gene3D" id="3.30.200.70">
    <property type="match status" value="1"/>
</dbReference>
<keyword evidence="7 11" id="KW-0418">Kinase</keyword>
<proteinExistence type="inferred from homology"/>